<dbReference type="STRING" id="1802270.A3C07_02565"/>
<dbReference type="SUPFAM" id="SSF53474">
    <property type="entry name" value="alpha/beta-Hydrolases"/>
    <property type="match status" value="1"/>
</dbReference>
<accession>A0A1G2KJ32</accession>
<comment type="caution">
    <text evidence="1">The sequence shown here is derived from an EMBL/GenBank/DDBJ whole genome shotgun (WGS) entry which is preliminary data.</text>
</comment>
<organism evidence="1 2">
    <name type="scientific">Candidatus Sungbacteria bacterium RIFCSPHIGHO2_02_FULL_47_11</name>
    <dbReference type="NCBI Taxonomy" id="1802270"/>
    <lineage>
        <taxon>Bacteria</taxon>
        <taxon>Candidatus Sungiibacteriota</taxon>
    </lineage>
</organism>
<name>A0A1G2KJ32_9BACT</name>
<reference evidence="1 2" key="1">
    <citation type="journal article" date="2016" name="Nat. Commun.">
        <title>Thousands of microbial genomes shed light on interconnected biogeochemical processes in an aquifer system.</title>
        <authorList>
            <person name="Anantharaman K."/>
            <person name="Brown C.T."/>
            <person name="Hug L.A."/>
            <person name="Sharon I."/>
            <person name="Castelle C.J."/>
            <person name="Probst A.J."/>
            <person name="Thomas B.C."/>
            <person name="Singh A."/>
            <person name="Wilkins M.J."/>
            <person name="Karaoz U."/>
            <person name="Brodie E.L."/>
            <person name="Williams K.H."/>
            <person name="Hubbard S.S."/>
            <person name="Banfield J.F."/>
        </authorList>
    </citation>
    <scope>NUCLEOTIDE SEQUENCE [LARGE SCALE GENOMIC DNA]</scope>
</reference>
<proteinExistence type="predicted"/>
<dbReference type="Proteomes" id="UP000179023">
    <property type="component" value="Unassembled WGS sequence"/>
</dbReference>
<protein>
    <recommendedName>
        <fullName evidence="3">AB hydrolase-1 domain-containing protein</fullName>
    </recommendedName>
</protein>
<evidence type="ECO:0008006" key="3">
    <source>
        <dbReference type="Google" id="ProtNLM"/>
    </source>
</evidence>
<dbReference type="InterPro" id="IPR029058">
    <property type="entry name" value="AB_hydrolase_fold"/>
</dbReference>
<dbReference type="EMBL" id="MHQI01000064">
    <property type="protein sequence ID" value="OGZ98470.1"/>
    <property type="molecule type" value="Genomic_DNA"/>
</dbReference>
<dbReference type="Gene3D" id="3.40.50.1820">
    <property type="entry name" value="alpha/beta hydrolase"/>
    <property type="match status" value="1"/>
</dbReference>
<evidence type="ECO:0000313" key="1">
    <source>
        <dbReference type="EMBL" id="OGZ98470.1"/>
    </source>
</evidence>
<dbReference type="AlphaFoldDB" id="A0A1G2KJ32"/>
<evidence type="ECO:0000313" key="2">
    <source>
        <dbReference type="Proteomes" id="UP000179023"/>
    </source>
</evidence>
<sequence>MRFIFYYIKDFWYVLRCIGYTLWYCELPNDAGNAYAGKSPIVVVQGVLSLWQAMANLIGVLRSAGHRVFVIPSLGFNTLPVPQGAKAVRECIERYDLREVVVIGWSKGGLIGKYAMLFYNQDGRIKKLVTLATPFAGSRSARLVPGRVFDELKPEGAVVRMLADKKEANPVRSKSPKATADATKSHRTSNWVNASIVSIFGAFDTAVFPLESSRLEGAKNIQVGSHGHFEILFHREALKQVLRECG</sequence>
<gene>
    <name evidence="1" type="ORF">A3C07_02565</name>
</gene>